<accession>A0ABW3QX54</accession>
<feature type="signal peptide" evidence="1">
    <location>
        <begin position="1"/>
        <end position="27"/>
    </location>
</feature>
<sequence length="172" mass="18217">MNNRFGKLALLALAMVAVGVVVPAASASTSASTSALSAGMSMTQTPVLTGIRSGRHADFDRVVLDLSGHRPQFYIRCVDRLVEDGSGNPVPLPGSYFLEVRSAPAAAHDDNGNSTYTGPRKFETPALANVQAVAITGDFEANLTVGLGLRRDSWHRVFLLDSPTRVVIDVGH</sequence>
<proteinExistence type="predicted"/>
<evidence type="ECO:0000259" key="2">
    <source>
        <dbReference type="Pfam" id="PF24837"/>
    </source>
</evidence>
<gene>
    <name evidence="3" type="ORF">ACFQ3T_19235</name>
</gene>
<feature type="domain" description="AMIN-like" evidence="2">
    <location>
        <begin position="47"/>
        <end position="172"/>
    </location>
</feature>
<keyword evidence="1" id="KW-0732">Signal</keyword>
<feature type="chain" id="PRO_5047462396" description="AMIN-like domain-containing protein" evidence="1">
    <location>
        <begin position="28"/>
        <end position="172"/>
    </location>
</feature>
<evidence type="ECO:0000313" key="4">
    <source>
        <dbReference type="Proteomes" id="UP001597168"/>
    </source>
</evidence>
<dbReference type="RefSeq" id="WP_380724680.1">
    <property type="nucleotide sequence ID" value="NZ_JBHTLK010000098.1"/>
</dbReference>
<evidence type="ECO:0000256" key="1">
    <source>
        <dbReference type="SAM" id="SignalP"/>
    </source>
</evidence>
<dbReference type="InterPro" id="IPR056303">
    <property type="entry name" value="AMIN-like"/>
</dbReference>
<comment type="caution">
    <text evidence="3">The sequence shown here is derived from an EMBL/GenBank/DDBJ whole genome shotgun (WGS) entry which is preliminary data.</text>
</comment>
<keyword evidence="4" id="KW-1185">Reference proteome</keyword>
<dbReference type="Pfam" id="PF24837">
    <property type="entry name" value="AMIN-like"/>
    <property type="match status" value="1"/>
</dbReference>
<evidence type="ECO:0000313" key="3">
    <source>
        <dbReference type="EMBL" id="MFD1149272.1"/>
    </source>
</evidence>
<name>A0ABW3QX54_9PSEU</name>
<dbReference type="Proteomes" id="UP001597168">
    <property type="component" value="Unassembled WGS sequence"/>
</dbReference>
<reference evidence="4" key="1">
    <citation type="journal article" date="2019" name="Int. J. Syst. Evol. Microbiol.">
        <title>The Global Catalogue of Microorganisms (GCM) 10K type strain sequencing project: providing services to taxonomists for standard genome sequencing and annotation.</title>
        <authorList>
            <consortium name="The Broad Institute Genomics Platform"/>
            <consortium name="The Broad Institute Genome Sequencing Center for Infectious Disease"/>
            <person name="Wu L."/>
            <person name="Ma J."/>
        </authorList>
    </citation>
    <scope>NUCLEOTIDE SEQUENCE [LARGE SCALE GENOMIC DNA]</scope>
    <source>
        <strain evidence="4">CCUG 60214</strain>
    </source>
</reference>
<protein>
    <recommendedName>
        <fullName evidence="2">AMIN-like domain-containing protein</fullName>
    </recommendedName>
</protein>
<organism evidence="3 4">
    <name type="scientific">Saccharothrix hoggarensis</name>
    <dbReference type="NCBI Taxonomy" id="913853"/>
    <lineage>
        <taxon>Bacteria</taxon>
        <taxon>Bacillati</taxon>
        <taxon>Actinomycetota</taxon>
        <taxon>Actinomycetes</taxon>
        <taxon>Pseudonocardiales</taxon>
        <taxon>Pseudonocardiaceae</taxon>
        <taxon>Saccharothrix</taxon>
    </lineage>
</organism>
<dbReference type="EMBL" id="JBHTLK010000098">
    <property type="protein sequence ID" value="MFD1149272.1"/>
    <property type="molecule type" value="Genomic_DNA"/>
</dbReference>